<keyword evidence="3" id="KW-1185">Reference proteome</keyword>
<reference evidence="3" key="1">
    <citation type="journal article" date="2019" name="Int. J. Syst. Evol. Microbiol.">
        <title>The Global Catalogue of Microorganisms (GCM) 10K type strain sequencing project: providing services to taxonomists for standard genome sequencing and annotation.</title>
        <authorList>
            <consortium name="The Broad Institute Genomics Platform"/>
            <consortium name="The Broad Institute Genome Sequencing Center for Infectious Disease"/>
            <person name="Wu L."/>
            <person name="Ma J."/>
        </authorList>
    </citation>
    <scope>NUCLEOTIDE SEQUENCE [LARGE SCALE GENOMIC DNA]</scope>
    <source>
        <strain evidence="3">JCM 4602</strain>
    </source>
</reference>
<comment type="caution">
    <text evidence="2">The sequence shown here is derived from an EMBL/GenBank/DDBJ whole genome shotgun (WGS) entry which is preliminary data.</text>
</comment>
<protein>
    <recommendedName>
        <fullName evidence="4">Phage portal protein</fullName>
    </recommendedName>
</protein>
<evidence type="ECO:0000313" key="3">
    <source>
        <dbReference type="Proteomes" id="UP000624183"/>
    </source>
</evidence>
<name>A0ABQ3CF32_9ACTN</name>
<organism evidence="2 3">
    <name type="scientific">Streptomyces rubiginosohelvolus</name>
    <dbReference type="NCBI Taxonomy" id="67362"/>
    <lineage>
        <taxon>Bacteria</taxon>
        <taxon>Bacillati</taxon>
        <taxon>Actinomycetota</taxon>
        <taxon>Actinomycetes</taxon>
        <taxon>Kitasatosporales</taxon>
        <taxon>Streptomycetaceae</taxon>
        <taxon>Streptomyces</taxon>
    </lineage>
</organism>
<evidence type="ECO:0000313" key="2">
    <source>
        <dbReference type="EMBL" id="GGZ82350.1"/>
    </source>
</evidence>
<evidence type="ECO:0008006" key="4">
    <source>
        <dbReference type="Google" id="ProtNLM"/>
    </source>
</evidence>
<evidence type="ECO:0000256" key="1">
    <source>
        <dbReference type="SAM" id="MobiDB-lite"/>
    </source>
</evidence>
<proteinExistence type="predicted"/>
<feature type="region of interest" description="Disordered" evidence="1">
    <location>
        <begin position="614"/>
        <end position="657"/>
    </location>
</feature>
<dbReference type="Proteomes" id="UP000624183">
    <property type="component" value="Unassembled WGS sequence"/>
</dbReference>
<sequence length="657" mass="72665">MCSNPQAGAAPQPYARTLITWRGAWCEEVRPVGFRDLVIDAWSWLNYKPVFSEPGHSRGMPYRRAFPEAYATWVPDDDVRRLASYKVLAAYDNNQAGELAEFRDGATARERREFGDPSMFIDTLVAHVMGRDQHIVVPGAEQTDTTGQSDNAAAAEHIQELLREWAEDELLPMRMLQAERKAVGLGDAVYLLYWDSDKQRPRLRTYDPGFYFPVLPEDGDSSDYPQKIHLAWELPEDPRRQLKKRLRRITYELDWIGPATASGIDRNGRPVRAPVMSEPTDDNPATPLLNRGDTLDENGSITRLYPWNDQPTARTCYLTDAIWEIGDLTGTNLDVDNLPLDRAQFATSATGETLDRLDLYLDFIPLVHVPNTVPPAEEHWGQSSLAKALQAFDELASSDTDSARASATTGLPMIGISGVADPRQQLGVGPGVVFKLGETGKLTTIDTAPALRELREHRHDLADRAANIVRLPAVSLGTMDPSKVPSGYALELSLGPLDSLIAGMRLARAHKDTLLLRFVQRLFIAGQHPDWAGVTPLPAKLVRGPYTPTDKGAVLEQVTTAYEAKVISLETAVRMLTEVGWPIEDAAKEIEQIQSRSFEQARLLADALGNAEETADFLGRKAPENQHAPAPNLPPVPAQDDEENPVAEEPRGSRGNE</sequence>
<feature type="compositionally biased region" description="Basic and acidic residues" evidence="1">
    <location>
        <begin position="648"/>
        <end position="657"/>
    </location>
</feature>
<gene>
    <name evidence="2" type="ORF">GCM10010328_66100</name>
</gene>
<dbReference type="EMBL" id="BMUW01000026">
    <property type="protein sequence ID" value="GGZ82350.1"/>
    <property type="molecule type" value="Genomic_DNA"/>
</dbReference>
<accession>A0ABQ3CF32</accession>
<feature type="region of interest" description="Disordered" evidence="1">
    <location>
        <begin position="266"/>
        <end position="293"/>
    </location>
</feature>